<organism evidence="2 3">
    <name type="scientific">Novipirellula rosea</name>
    <dbReference type="NCBI Taxonomy" id="1031540"/>
    <lineage>
        <taxon>Bacteria</taxon>
        <taxon>Pseudomonadati</taxon>
        <taxon>Planctomycetota</taxon>
        <taxon>Planctomycetia</taxon>
        <taxon>Pirellulales</taxon>
        <taxon>Pirellulaceae</taxon>
        <taxon>Novipirellula</taxon>
    </lineage>
</organism>
<protein>
    <submittedName>
        <fullName evidence="2">Uncharacterized protein</fullName>
    </submittedName>
</protein>
<feature type="transmembrane region" description="Helical" evidence="1">
    <location>
        <begin position="106"/>
        <end position="130"/>
    </location>
</feature>
<accession>A0ABP8NXQ3</accession>
<keyword evidence="1" id="KW-0472">Membrane</keyword>
<dbReference type="Proteomes" id="UP001500840">
    <property type="component" value="Unassembled WGS sequence"/>
</dbReference>
<feature type="transmembrane region" description="Helical" evidence="1">
    <location>
        <begin position="45"/>
        <end position="64"/>
    </location>
</feature>
<reference evidence="3" key="1">
    <citation type="journal article" date="2019" name="Int. J. Syst. Evol. Microbiol.">
        <title>The Global Catalogue of Microorganisms (GCM) 10K type strain sequencing project: providing services to taxonomists for standard genome sequencing and annotation.</title>
        <authorList>
            <consortium name="The Broad Institute Genomics Platform"/>
            <consortium name="The Broad Institute Genome Sequencing Center for Infectious Disease"/>
            <person name="Wu L."/>
            <person name="Ma J."/>
        </authorList>
    </citation>
    <scope>NUCLEOTIDE SEQUENCE [LARGE SCALE GENOMIC DNA]</scope>
    <source>
        <strain evidence="3">JCM 17759</strain>
    </source>
</reference>
<comment type="caution">
    <text evidence="2">The sequence shown here is derived from an EMBL/GenBank/DDBJ whole genome shotgun (WGS) entry which is preliminary data.</text>
</comment>
<proteinExistence type="predicted"/>
<keyword evidence="1" id="KW-0812">Transmembrane</keyword>
<evidence type="ECO:0000313" key="3">
    <source>
        <dbReference type="Proteomes" id="UP001500840"/>
    </source>
</evidence>
<gene>
    <name evidence="2" type="ORF">GCM10023156_71540</name>
</gene>
<name>A0ABP8NXQ3_9BACT</name>
<feature type="transmembrane region" description="Helical" evidence="1">
    <location>
        <begin position="21"/>
        <end position="39"/>
    </location>
</feature>
<sequence>MAIAANPLASLHHSRIVYRRFAVVALYVMAACSGAMQAVTQTNGLLGLLCALGFATSATMWFWIDSHLRSRPRPWSLQFVFFLTWPLASLIYLLASRGMRGLGYWILHAISLSLTVAFATAFGMLVAMLLP</sequence>
<keyword evidence="3" id="KW-1185">Reference proteome</keyword>
<dbReference type="RefSeq" id="WP_339945408.1">
    <property type="nucleotide sequence ID" value="NZ_BAABGA010000120.1"/>
</dbReference>
<feature type="transmembrane region" description="Helical" evidence="1">
    <location>
        <begin position="76"/>
        <end position="94"/>
    </location>
</feature>
<evidence type="ECO:0000256" key="1">
    <source>
        <dbReference type="SAM" id="Phobius"/>
    </source>
</evidence>
<evidence type="ECO:0000313" key="2">
    <source>
        <dbReference type="EMBL" id="GAA4473475.1"/>
    </source>
</evidence>
<keyword evidence="1" id="KW-1133">Transmembrane helix</keyword>
<dbReference type="EMBL" id="BAABGA010000120">
    <property type="protein sequence ID" value="GAA4473475.1"/>
    <property type="molecule type" value="Genomic_DNA"/>
</dbReference>